<comment type="subunit">
    <text evidence="5">Part of the 50S ribosomal subunit.</text>
</comment>
<dbReference type="RefSeq" id="WP_168036230.1">
    <property type="nucleotide sequence ID" value="NZ_JAATJH010000001.1"/>
</dbReference>
<evidence type="ECO:0000256" key="3">
    <source>
        <dbReference type="ARBA" id="ARBA00023274"/>
    </source>
</evidence>
<dbReference type="Proteomes" id="UP000770785">
    <property type="component" value="Unassembled WGS sequence"/>
</dbReference>
<proteinExistence type="inferred from homology"/>
<dbReference type="CDD" id="cd06089">
    <property type="entry name" value="KOW_RPL26"/>
    <property type="match status" value="1"/>
</dbReference>
<comment type="caution">
    <text evidence="7">The sequence shown here is derived from an EMBL/GenBank/DDBJ whole genome shotgun (WGS) entry which is preliminary data.</text>
</comment>
<dbReference type="EMBL" id="JAATJH010000001">
    <property type="protein sequence ID" value="NJC25481.1"/>
    <property type="molecule type" value="Genomic_DNA"/>
</dbReference>
<dbReference type="HAMAP" id="MF_01326_B">
    <property type="entry name" value="Ribosomal_uL24_B"/>
    <property type="match status" value="1"/>
</dbReference>
<evidence type="ECO:0000256" key="5">
    <source>
        <dbReference type="HAMAP-Rule" id="MF_01326"/>
    </source>
</evidence>
<dbReference type="NCBIfam" id="TIGR01079">
    <property type="entry name" value="rplX_bact"/>
    <property type="match status" value="1"/>
</dbReference>
<comment type="function">
    <text evidence="5">One of the proteins that surrounds the polypeptide exit tunnel on the outside of the subunit.</text>
</comment>
<reference evidence="7 8" key="1">
    <citation type="submission" date="2020-03" db="EMBL/GenBank/DDBJ databases">
        <title>Genomic Encyclopedia of Type Strains, Phase IV (KMG-IV): sequencing the most valuable type-strain genomes for metagenomic binning, comparative biology and taxonomic classification.</title>
        <authorList>
            <person name="Goeker M."/>
        </authorList>
    </citation>
    <scope>NUCLEOTIDE SEQUENCE [LARGE SCALE GENOMIC DNA]</scope>
    <source>
        <strain evidence="7 8">DSM 105096</strain>
    </source>
</reference>
<sequence>MANKTYKDKQKRHAPKLKIKKGDRVVVIAGANRDLALPREVLQVLPTENRAIVEGVNLRKKHQRATETDQGGIVEKAASIHISNLMLLNADDQPTRVGRKADENGKLVRFGKRDGNILK</sequence>
<dbReference type="GO" id="GO:0005840">
    <property type="term" value="C:ribosome"/>
    <property type="evidence" value="ECO:0007669"/>
    <property type="project" value="UniProtKB-KW"/>
</dbReference>
<dbReference type="InterPro" id="IPR008991">
    <property type="entry name" value="Translation_prot_SH3-like_sf"/>
</dbReference>
<dbReference type="InterPro" id="IPR057264">
    <property type="entry name" value="Ribosomal_uL24_C"/>
</dbReference>
<evidence type="ECO:0000313" key="8">
    <source>
        <dbReference type="Proteomes" id="UP000770785"/>
    </source>
</evidence>
<comment type="function">
    <text evidence="5">One of two assembly initiator proteins, it binds directly to the 5'-end of the 23S rRNA, where it nucleates assembly of the 50S subunit.</text>
</comment>
<evidence type="ECO:0000256" key="1">
    <source>
        <dbReference type="ARBA" id="ARBA00010618"/>
    </source>
</evidence>
<keyword evidence="5" id="KW-0699">rRNA-binding</keyword>
<keyword evidence="8" id="KW-1185">Reference proteome</keyword>
<keyword evidence="2 5" id="KW-0689">Ribosomal protein</keyword>
<dbReference type="InterPro" id="IPR003256">
    <property type="entry name" value="Ribosomal_uL24"/>
</dbReference>
<evidence type="ECO:0000256" key="2">
    <source>
        <dbReference type="ARBA" id="ARBA00022980"/>
    </source>
</evidence>
<dbReference type="InterPro" id="IPR014722">
    <property type="entry name" value="Rib_uL2_dom2"/>
</dbReference>
<dbReference type="Pfam" id="PF17136">
    <property type="entry name" value="ribosomal_L24"/>
    <property type="match status" value="1"/>
</dbReference>
<comment type="similarity">
    <text evidence="1 5">Belongs to the universal ribosomal protein uL24 family.</text>
</comment>
<accession>A0ABX0X8E2</accession>
<keyword evidence="5" id="KW-0694">RNA-binding</keyword>
<evidence type="ECO:0000256" key="4">
    <source>
        <dbReference type="ARBA" id="ARBA00035206"/>
    </source>
</evidence>
<name>A0ABX0X8E2_9BACT</name>
<feature type="domain" description="Large ribosomal subunit protein uL24 C-terminal" evidence="6">
    <location>
        <begin position="56"/>
        <end position="118"/>
    </location>
</feature>
<dbReference type="InterPro" id="IPR041988">
    <property type="entry name" value="Ribosomal_uL24_KOW"/>
</dbReference>
<evidence type="ECO:0000313" key="7">
    <source>
        <dbReference type="EMBL" id="NJC25481.1"/>
    </source>
</evidence>
<dbReference type="Gene3D" id="2.30.30.30">
    <property type="match status" value="1"/>
</dbReference>
<keyword evidence="3 5" id="KW-0687">Ribonucleoprotein</keyword>
<gene>
    <name evidence="5" type="primary">rplX</name>
    <name evidence="7" type="ORF">GGR27_000962</name>
</gene>
<dbReference type="PANTHER" id="PTHR12903">
    <property type="entry name" value="MITOCHONDRIAL RIBOSOMAL PROTEIN L24"/>
    <property type="match status" value="1"/>
</dbReference>
<evidence type="ECO:0000259" key="6">
    <source>
        <dbReference type="Pfam" id="PF17136"/>
    </source>
</evidence>
<organism evidence="7 8">
    <name type="scientific">Neolewinella antarctica</name>
    <dbReference type="NCBI Taxonomy" id="442734"/>
    <lineage>
        <taxon>Bacteria</taxon>
        <taxon>Pseudomonadati</taxon>
        <taxon>Bacteroidota</taxon>
        <taxon>Saprospiria</taxon>
        <taxon>Saprospirales</taxon>
        <taxon>Lewinellaceae</taxon>
        <taxon>Neolewinella</taxon>
    </lineage>
</organism>
<protein>
    <recommendedName>
        <fullName evidence="4 5">Large ribosomal subunit protein uL24</fullName>
    </recommendedName>
</protein>
<dbReference type="SUPFAM" id="SSF50104">
    <property type="entry name" value="Translation proteins SH3-like domain"/>
    <property type="match status" value="1"/>
</dbReference>